<dbReference type="AlphaFoldDB" id="A0AA88A789"/>
<accession>A0AA88A789</accession>
<reference evidence="1" key="1">
    <citation type="submission" date="2023-07" db="EMBL/GenBank/DDBJ databases">
        <title>draft genome sequence of fig (Ficus carica).</title>
        <authorList>
            <person name="Takahashi T."/>
            <person name="Nishimura K."/>
        </authorList>
    </citation>
    <scope>NUCLEOTIDE SEQUENCE</scope>
</reference>
<comment type="caution">
    <text evidence="1">The sequence shown here is derived from an EMBL/GenBank/DDBJ whole genome shotgun (WGS) entry which is preliminary data.</text>
</comment>
<dbReference type="Gramene" id="FCD_00024818-RA">
    <property type="protein sequence ID" value="FCD_00024818-RA:cds"/>
    <property type="gene ID" value="FCD_00024818"/>
</dbReference>
<sequence length="102" mass="11129">MGEHLYKIDVTDACLQINLQARPRMQTLLNNYDHQPADPDIYHSGCDCGHGRGRGAVPTEPLLIESAVELASEVAALDGNVEDDLLLSPFLFSCPCFSLNSI</sequence>
<proteinExistence type="predicted"/>
<name>A0AA88A789_FICCA</name>
<gene>
    <name evidence="1" type="ORF">TIFTF001_016187</name>
</gene>
<evidence type="ECO:0000313" key="1">
    <source>
        <dbReference type="EMBL" id="GMN47000.1"/>
    </source>
</evidence>
<organism evidence="1 2">
    <name type="scientific">Ficus carica</name>
    <name type="common">Common fig</name>
    <dbReference type="NCBI Taxonomy" id="3494"/>
    <lineage>
        <taxon>Eukaryota</taxon>
        <taxon>Viridiplantae</taxon>
        <taxon>Streptophyta</taxon>
        <taxon>Embryophyta</taxon>
        <taxon>Tracheophyta</taxon>
        <taxon>Spermatophyta</taxon>
        <taxon>Magnoliopsida</taxon>
        <taxon>eudicotyledons</taxon>
        <taxon>Gunneridae</taxon>
        <taxon>Pentapetalae</taxon>
        <taxon>rosids</taxon>
        <taxon>fabids</taxon>
        <taxon>Rosales</taxon>
        <taxon>Moraceae</taxon>
        <taxon>Ficeae</taxon>
        <taxon>Ficus</taxon>
    </lineage>
</organism>
<dbReference type="EMBL" id="BTGU01000024">
    <property type="protein sequence ID" value="GMN47000.1"/>
    <property type="molecule type" value="Genomic_DNA"/>
</dbReference>
<dbReference type="Proteomes" id="UP001187192">
    <property type="component" value="Unassembled WGS sequence"/>
</dbReference>
<evidence type="ECO:0000313" key="2">
    <source>
        <dbReference type="Proteomes" id="UP001187192"/>
    </source>
</evidence>
<keyword evidence="2" id="KW-1185">Reference proteome</keyword>
<protein>
    <submittedName>
        <fullName evidence="1">Uncharacterized protein</fullName>
    </submittedName>
</protein>